<proteinExistence type="predicted"/>
<name>A0A815LQR1_ADIRI</name>
<dbReference type="Proteomes" id="UP000663828">
    <property type="component" value="Unassembled WGS sequence"/>
</dbReference>
<keyword evidence="2" id="KW-1185">Reference proteome</keyword>
<gene>
    <name evidence="1" type="ORF">XAT740_LOCUS34803</name>
</gene>
<evidence type="ECO:0000313" key="1">
    <source>
        <dbReference type="EMBL" id="CAF1413462.1"/>
    </source>
</evidence>
<organism evidence="1 2">
    <name type="scientific">Adineta ricciae</name>
    <name type="common">Rotifer</name>
    <dbReference type="NCBI Taxonomy" id="249248"/>
    <lineage>
        <taxon>Eukaryota</taxon>
        <taxon>Metazoa</taxon>
        <taxon>Spiralia</taxon>
        <taxon>Gnathifera</taxon>
        <taxon>Rotifera</taxon>
        <taxon>Eurotatoria</taxon>
        <taxon>Bdelloidea</taxon>
        <taxon>Adinetida</taxon>
        <taxon>Adinetidae</taxon>
        <taxon>Adineta</taxon>
    </lineage>
</organism>
<dbReference type="AlphaFoldDB" id="A0A815LQR1"/>
<accession>A0A815LQR1</accession>
<reference evidence="1" key="1">
    <citation type="submission" date="2021-02" db="EMBL/GenBank/DDBJ databases">
        <authorList>
            <person name="Nowell W R."/>
        </authorList>
    </citation>
    <scope>NUCLEOTIDE SEQUENCE</scope>
</reference>
<sequence>MAKTSAHESEEVIQRFRRITNVAQEPSRFPLPIGGYEKLPAVPLEQAVEELVDLVPMVQSCEEPADGLTQDEFADIMLYTVGREPLDECLYVVLNATLRSANRAKLKQ</sequence>
<protein>
    <submittedName>
        <fullName evidence="1">Uncharacterized protein</fullName>
    </submittedName>
</protein>
<comment type="caution">
    <text evidence="1">The sequence shown here is derived from an EMBL/GenBank/DDBJ whole genome shotgun (WGS) entry which is preliminary data.</text>
</comment>
<dbReference type="EMBL" id="CAJNOR010003434">
    <property type="protein sequence ID" value="CAF1413462.1"/>
    <property type="molecule type" value="Genomic_DNA"/>
</dbReference>
<evidence type="ECO:0000313" key="2">
    <source>
        <dbReference type="Proteomes" id="UP000663828"/>
    </source>
</evidence>